<dbReference type="CDD" id="cd02696">
    <property type="entry name" value="MurNAc-LAA"/>
    <property type="match status" value="1"/>
</dbReference>
<dbReference type="InterPro" id="IPR002508">
    <property type="entry name" value="MurNAc-LAA_cat"/>
</dbReference>
<dbReference type="Pfam" id="PF07538">
    <property type="entry name" value="ChW"/>
    <property type="match status" value="6"/>
</dbReference>
<evidence type="ECO:0000313" key="3">
    <source>
        <dbReference type="EMBL" id="MBY0759196.1"/>
    </source>
</evidence>
<evidence type="ECO:0000259" key="2">
    <source>
        <dbReference type="SMART" id="SM00646"/>
    </source>
</evidence>
<name>A0ABS7L7Z9_9FIRM</name>
<sequence length="467" mass="51899">MTVYNVHAGHCPQGKGAYGAVGILKESVENRLVKDEVIRLLRVEGHTVYDCTCEENTTQDGCLRKIVTKCNQHNVALDVSIHLNSGRNDYKGDNSTGGTEVWNYDTRTKVISDRICSNIAKELGIRNRGTKYNKNLYVLNSTNSPALLVECCFVDDKDDADHWNAKKCAKAIAEGILNKTISSGFSKPENPPKPVNPDGEVKDNAGMFQEKKDRTGEVSYQGHLRQIGWANWQCDGRMIGSIGQNRRIEALRIKPVNHMDVTVHIRNIGDKVYKNITKDTVIGTTKQSLRLEAMKIESGDTVYLYRVHQKDIGWSRWCVNGQWAGVKGKSKQIEAVEIKAANIAYLAHVQGAGDTGWMADGMTAGTIGQQKRMEALRIKSQHCGKVYAQAHIQGIGWKDFGEIDQNTVIGTVGEDKRLECLRLKGNFEWRAHIQGTGWTAWTKADGVVTLGTVGQSLRLEAIEMRKG</sequence>
<dbReference type="RefSeq" id="WP_221919923.1">
    <property type="nucleotide sequence ID" value="NZ_CP173660.1"/>
</dbReference>
<dbReference type="SUPFAM" id="SSF53187">
    <property type="entry name" value="Zn-dependent exopeptidases"/>
    <property type="match status" value="1"/>
</dbReference>
<dbReference type="PANTHER" id="PTHR30404">
    <property type="entry name" value="N-ACETYLMURAMOYL-L-ALANINE AMIDASE"/>
    <property type="match status" value="1"/>
</dbReference>
<evidence type="ECO:0000256" key="1">
    <source>
        <dbReference type="SAM" id="MobiDB-lite"/>
    </source>
</evidence>
<feature type="domain" description="MurNAc-LAA" evidence="2">
    <location>
        <begin position="67"/>
        <end position="177"/>
    </location>
</feature>
<protein>
    <recommendedName>
        <fullName evidence="2">MurNAc-LAA domain-containing protein</fullName>
    </recommendedName>
</protein>
<dbReference type="SMART" id="SM00646">
    <property type="entry name" value="Ami_3"/>
    <property type="match status" value="1"/>
</dbReference>
<dbReference type="Proteomes" id="UP000779049">
    <property type="component" value="Unassembled WGS sequence"/>
</dbReference>
<reference evidence="3 4" key="1">
    <citation type="journal article" date="2020" name="New Microbes New Infect">
        <title>Sellimonas caecigallum sp. nov., description and genome sequence of a new member of the Sellimonas genus isolated from the cecum of feral chicken.</title>
        <authorList>
            <person name="Wongkuna S."/>
            <person name="Ghimire S."/>
            <person name="Antony L."/>
            <person name="Chankhamhaengdecha S."/>
            <person name="Janvilisri T."/>
            <person name="Scaria J."/>
        </authorList>
    </citation>
    <scope>NUCLEOTIDE SEQUENCE [LARGE SCALE GENOMIC DNA]</scope>
    <source>
        <strain evidence="3 4">SW451</strain>
    </source>
</reference>
<organism evidence="3 4">
    <name type="scientific">Sellimonas caecigallum</name>
    <dbReference type="NCBI Taxonomy" id="2592333"/>
    <lineage>
        <taxon>Bacteria</taxon>
        <taxon>Bacillati</taxon>
        <taxon>Bacillota</taxon>
        <taxon>Clostridia</taxon>
        <taxon>Lachnospirales</taxon>
        <taxon>Lachnospiraceae</taxon>
        <taxon>Sellimonas</taxon>
    </lineage>
</organism>
<dbReference type="InterPro" id="IPR050695">
    <property type="entry name" value="N-acetylmuramoyl_amidase_3"/>
</dbReference>
<accession>A0ABS7L7Z9</accession>
<comment type="caution">
    <text evidence="3">The sequence shown here is derived from an EMBL/GenBank/DDBJ whole genome shotgun (WGS) entry which is preliminary data.</text>
</comment>
<dbReference type="EMBL" id="VIRV01000012">
    <property type="protein sequence ID" value="MBY0759196.1"/>
    <property type="molecule type" value="Genomic_DNA"/>
</dbReference>
<dbReference type="PANTHER" id="PTHR30404:SF8">
    <property type="entry name" value="AUTOLYSIN PH-RELATED"/>
    <property type="match status" value="1"/>
</dbReference>
<proteinExistence type="predicted"/>
<dbReference type="InterPro" id="IPR006637">
    <property type="entry name" value="ChW"/>
</dbReference>
<dbReference type="Gene3D" id="3.40.630.40">
    <property type="entry name" value="Zn-dependent exopeptidases"/>
    <property type="match status" value="1"/>
</dbReference>
<dbReference type="SMART" id="SM00728">
    <property type="entry name" value="ChW"/>
    <property type="match status" value="4"/>
</dbReference>
<dbReference type="Pfam" id="PF01520">
    <property type="entry name" value="Amidase_3"/>
    <property type="match status" value="1"/>
</dbReference>
<gene>
    <name evidence="3" type="ORF">FLB61_08880</name>
</gene>
<evidence type="ECO:0000313" key="4">
    <source>
        <dbReference type="Proteomes" id="UP000779049"/>
    </source>
</evidence>
<keyword evidence="4" id="KW-1185">Reference proteome</keyword>
<feature type="region of interest" description="Disordered" evidence="1">
    <location>
        <begin position="182"/>
        <end position="204"/>
    </location>
</feature>